<gene>
    <name evidence="2" type="ORF">TRFO_04559</name>
</gene>
<keyword evidence="1" id="KW-0175">Coiled coil</keyword>
<dbReference type="RefSeq" id="XP_068362612.1">
    <property type="nucleotide sequence ID" value="XM_068491972.1"/>
</dbReference>
<protein>
    <submittedName>
        <fullName evidence="2">Uncharacterized protein</fullName>
    </submittedName>
</protein>
<accession>A0A1J4KI29</accession>
<dbReference type="Proteomes" id="UP000179807">
    <property type="component" value="Unassembled WGS sequence"/>
</dbReference>
<dbReference type="AlphaFoldDB" id="A0A1J4KI29"/>
<keyword evidence="3" id="KW-1185">Reference proteome</keyword>
<dbReference type="VEuPathDB" id="TrichDB:TRFO_04559"/>
<dbReference type="EMBL" id="MLAK01000638">
    <property type="protein sequence ID" value="OHT09476.1"/>
    <property type="molecule type" value="Genomic_DNA"/>
</dbReference>
<evidence type="ECO:0000256" key="1">
    <source>
        <dbReference type="SAM" id="Coils"/>
    </source>
</evidence>
<proteinExistence type="predicted"/>
<comment type="caution">
    <text evidence="2">The sequence shown here is derived from an EMBL/GenBank/DDBJ whole genome shotgun (WGS) entry which is preliminary data.</text>
</comment>
<evidence type="ECO:0000313" key="3">
    <source>
        <dbReference type="Proteomes" id="UP000179807"/>
    </source>
</evidence>
<reference evidence="2" key="1">
    <citation type="submission" date="2016-10" db="EMBL/GenBank/DDBJ databases">
        <authorList>
            <person name="Benchimol M."/>
            <person name="Almeida L.G."/>
            <person name="Vasconcelos A.T."/>
            <person name="Perreira-Neves A."/>
            <person name="Rosa I.A."/>
            <person name="Tasca T."/>
            <person name="Bogo M.R."/>
            <person name="de Souza W."/>
        </authorList>
    </citation>
    <scope>NUCLEOTIDE SEQUENCE [LARGE SCALE GENOMIC DNA]</scope>
    <source>
        <strain evidence="2">K</strain>
    </source>
</reference>
<evidence type="ECO:0000313" key="2">
    <source>
        <dbReference type="EMBL" id="OHT09476.1"/>
    </source>
</evidence>
<name>A0A1J4KI29_9EUKA</name>
<feature type="coiled-coil region" evidence="1">
    <location>
        <begin position="41"/>
        <end position="68"/>
    </location>
</feature>
<organism evidence="2 3">
    <name type="scientific">Tritrichomonas foetus</name>
    <dbReference type="NCBI Taxonomy" id="1144522"/>
    <lineage>
        <taxon>Eukaryota</taxon>
        <taxon>Metamonada</taxon>
        <taxon>Parabasalia</taxon>
        <taxon>Tritrichomonadida</taxon>
        <taxon>Tritrichomonadidae</taxon>
        <taxon>Tritrichomonas</taxon>
    </lineage>
</organism>
<dbReference type="GeneID" id="94826676"/>
<sequence>MENVVIMKNTSHRKRGKDKLGLIMICHKEWRKFENELLVNKNESNLMLASLKEEIKAFRNSIKNSQNMHQIIYDVRGDNQQKTYDNVNGNKKENDITLDLFLDPIEGLDQFEGNESIIDQNVSCGVSEINGIMNTEFTRIHQNNNALPAENILDSNCFFECSSNDFSIDEEQLNEEEIELMTFY</sequence>